<evidence type="ECO:0000256" key="1">
    <source>
        <dbReference type="ARBA" id="ARBA00004191"/>
    </source>
</evidence>
<dbReference type="GO" id="GO:0032787">
    <property type="term" value="P:monocarboxylic acid metabolic process"/>
    <property type="evidence" value="ECO:0007669"/>
    <property type="project" value="UniProtKB-ARBA"/>
</dbReference>
<dbReference type="Gene3D" id="3.40.50.720">
    <property type="entry name" value="NAD(P)-binding Rossmann-like Domain"/>
    <property type="match status" value="1"/>
</dbReference>
<proteinExistence type="inferred from homology"/>
<dbReference type="SUPFAM" id="SSF51735">
    <property type="entry name" value="NAD(P)-binding Rossmann-fold domains"/>
    <property type="match status" value="1"/>
</dbReference>
<dbReference type="InterPro" id="IPR057326">
    <property type="entry name" value="KR_dom"/>
</dbReference>
<dbReference type="AlphaFoldDB" id="A0AAD1GZZ8"/>
<dbReference type="GO" id="GO:0004316">
    <property type="term" value="F:3-oxoacyl-[acyl-carrier-protein] reductase (NADPH) activity"/>
    <property type="evidence" value="ECO:0007669"/>
    <property type="project" value="UniProtKB-EC"/>
</dbReference>
<dbReference type="PANTHER" id="PTHR42879:SF6">
    <property type="entry name" value="NADPH-DEPENDENT REDUCTASE BACG"/>
    <property type="match status" value="1"/>
</dbReference>
<dbReference type="PRINTS" id="PR00081">
    <property type="entry name" value="GDHRDH"/>
</dbReference>
<evidence type="ECO:0000256" key="2">
    <source>
        <dbReference type="ARBA" id="ARBA00006484"/>
    </source>
</evidence>
<evidence type="ECO:0000259" key="7">
    <source>
        <dbReference type="SMART" id="SM00822"/>
    </source>
</evidence>
<dbReference type="FunFam" id="3.40.50.720:FF:000084">
    <property type="entry name" value="Short-chain dehydrogenase reductase"/>
    <property type="match status" value="1"/>
</dbReference>
<evidence type="ECO:0000256" key="3">
    <source>
        <dbReference type="ARBA" id="ARBA00022512"/>
    </source>
</evidence>
<keyword evidence="4" id="KW-0560">Oxidoreductase</keyword>
<evidence type="ECO:0000256" key="4">
    <source>
        <dbReference type="ARBA" id="ARBA00023002"/>
    </source>
</evidence>
<dbReference type="SMART" id="SM00822">
    <property type="entry name" value="PKS_KR"/>
    <property type="match status" value="1"/>
</dbReference>
<name>A0AAD1GZZ8_MYCXE</name>
<evidence type="ECO:0000256" key="5">
    <source>
        <dbReference type="ARBA" id="ARBA00040781"/>
    </source>
</evidence>
<dbReference type="InterPro" id="IPR020904">
    <property type="entry name" value="Sc_DH/Rdtase_CS"/>
</dbReference>
<feature type="domain" description="Ketoreductase" evidence="7">
    <location>
        <begin position="20"/>
        <end position="190"/>
    </location>
</feature>
<evidence type="ECO:0000256" key="6">
    <source>
        <dbReference type="ARBA" id="ARBA00047400"/>
    </source>
</evidence>
<accession>A0AAD1GZZ8</accession>
<dbReference type="PANTHER" id="PTHR42879">
    <property type="entry name" value="3-OXOACYL-(ACYL-CARRIER-PROTEIN) REDUCTASE"/>
    <property type="match status" value="1"/>
</dbReference>
<evidence type="ECO:0000313" key="9">
    <source>
        <dbReference type="Proteomes" id="UP000464624"/>
    </source>
</evidence>
<keyword evidence="3" id="KW-0964">Secreted</keyword>
<sequence>MPWRTSSDWVAVMDLGLKDAAAAVVGGARGMGLATARCLAADGARVAVIARSRADLDHAAEELRGLGSADAVGLVADVRDAGQVDKVFAELGDRWGGELNVLVNAVGPSTVGSFEDLTDDQWRQAFDDGVMGMVHCVRSALPLLRTAAWARIVNFSAHSTQRQSVVLPAYTAAKAALTSISKNLSLLLAKDEILVNVVSPGSIASESLVGWAKSVGVDGDDPYQLMDAIAKHFGHPAHLPRAGLPDEIGPVVAFLASRRNSYMTGANVNVDGGSDFT</sequence>
<gene>
    <name evidence="8" type="ORF">MYXE_16950</name>
</gene>
<dbReference type="KEGG" id="mxe:MYXE_16950"/>
<dbReference type="InterPro" id="IPR036291">
    <property type="entry name" value="NAD(P)-bd_dom_sf"/>
</dbReference>
<comment type="similarity">
    <text evidence="2">Belongs to the short-chain dehydrogenases/reductases (SDR) family.</text>
</comment>
<reference evidence="8 9" key="1">
    <citation type="submission" date="2019-12" db="EMBL/GenBank/DDBJ databases">
        <title>Complete genome sequence of Mycolicibacterium xenopi str. JCM15661T.</title>
        <authorList>
            <person name="Yoshida M."/>
            <person name="Fukano H."/>
            <person name="Asakura T."/>
            <person name="Hoshino Y."/>
        </authorList>
    </citation>
    <scope>NUCLEOTIDE SEQUENCE [LARGE SCALE GENOMIC DNA]</scope>
    <source>
        <strain evidence="8 9">JCM 15661T</strain>
    </source>
</reference>
<dbReference type="PROSITE" id="PS00061">
    <property type="entry name" value="ADH_SHORT"/>
    <property type="match status" value="1"/>
</dbReference>
<keyword evidence="3" id="KW-0134">Cell wall</keyword>
<organism evidence="8 9">
    <name type="scientific">Mycobacterium xenopi</name>
    <dbReference type="NCBI Taxonomy" id="1789"/>
    <lineage>
        <taxon>Bacteria</taxon>
        <taxon>Bacillati</taxon>
        <taxon>Actinomycetota</taxon>
        <taxon>Actinomycetes</taxon>
        <taxon>Mycobacteriales</taxon>
        <taxon>Mycobacteriaceae</taxon>
        <taxon>Mycobacterium</taxon>
    </lineage>
</organism>
<dbReference type="Proteomes" id="UP000464624">
    <property type="component" value="Chromosome"/>
</dbReference>
<dbReference type="Pfam" id="PF13561">
    <property type="entry name" value="adh_short_C2"/>
    <property type="match status" value="1"/>
</dbReference>
<dbReference type="InterPro" id="IPR002347">
    <property type="entry name" value="SDR_fam"/>
</dbReference>
<protein>
    <recommendedName>
        <fullName evidence="5">3-oxoacyl-[acyl-carrier-protein] reductase MabA</fullName>
    </recommendedName>
</protein>
<dbReference type="EMBL" id="AP022314">
    <property type="protein sequence ID" value="BBU21905.1"/>
    <property type="molecule type" value="Genomic_DNA"/>
</dbReference>
<evidence type="ECO:0000313" key="8">
    <source>
        <dbReference type="EMBL" id="BBU21905.1"/>
    </source>
</evidence>
<dbReference type="InterPro" id="IPR050259">
    <property type="entry name" value="SDR"/>
</dbReference>
<comment type="subcellular location">
    <subcellularLocation>
        <location evidence="1">Secreted</location>
        <location evidence="1">Cell wall</location>
    </subcellularLocation>
</comment>
<comment type="catalytic activity">
    <reaction evidence="6">
        <text>a (3R)-hydroxyacyl-[ACP] + NADP(+) = a 3-oxoacyl-[ACP] + NADPH + H(+)</text>
        <dbReference type="Rhea" id="RHEA:17397"/>
        <dbReference type="Rhea" id="RHEA-COMP:9916"/>
        <dbReference type="Rhea" id="RHEA-COMP:9945"/>
        <dbReference type="ChEBI" id="CHEBI:15378"/>
        <dbReference type="ChEBI" id="CHEBI:57783"/>
        <dbReference type="ChEBI" id="CHEBI:58349"/>
        <dbReference type="ChEBI" id="CHEBI:78776"/>
        <dbReference type="ChEBI" id="CHEBI:78827"/>
        <dbReference type="EC" id="1.1.1.100"/>
    </reaction>
    <physiologicalReaction direction="right-to-left" evidence="6">
        <dbReference type="Rhea" id="RHEA:17399"/>
    </physiologicalReaction>
</comment>